<sequence>MTTEDFSFPTEKIPSSTIDSPPLWRSPTASSSTADDRQEITSKEEEQLSTEVGKKLAGFNPIRSLSCTGRGRKRDGVEEGENEDLQEEKMDSLWEDFNEELWSCRSSRADSDMFSGDHHHHQMVELDRVDQALKLSKTRNNKPHSMVIVLKILKKLFLLQNHSPTHHHHNRKLKTSRPL</sequence>
<organism evidence="2 3">
    <name type="scientific">Morus notabilis</name>
    <dbReference type="NCBI Taxonomy" id="981085"/>
    <lineage>
        <taxon>Eukaryota</taxon>
        <taxon>Viridiplantae</taxon>
        <taxon>Streptophyta</taxon>
        <taxon>Embryophyta</taxon>
        <taxon>Tracheophyta</taxon>
        <taxon>Spermatophyta</taxon>
        <taxon>Magnoliopsida</taxon>
        <taxon>eudicotyledons</taxon>
        <taxon>Gunneridae</taxon>
        <taxon>Pentapetalae</taxon>
        <taxon>rosids</taxon>
        <taxon>fabids</taxon>
        <taxon>Rosales</taxon>
        <taxon>Moraceae</taxon>
        <taxon>Moreae</taxon>
        <taxon>Morus</taxon>
    </lineage>
</organism>
<feature type="region of interest" description="Disordered" evidence="1">
    <location>
        <begin position="1"/>
        <end position="55"/>
    </location>
</feature>
<evidence type="ECO:0000313" key="2">
    <source>
        <dbReference type="EMBL" id="EXB57400.1"/>
    </source>
</evidence>
<dbReference type="PANTHER" id="PTHR34666">
    <property type="entry name" value="EXPRESSED PROTEIN"/>
    <property type="match status" value="1"/>
</dbReference>
<feature type="region of interest" description="Disordered" evidence="1">
    <location>
        <begin position="67"/>
        <end position="88"/>
    </location>
</feature>
<evidence type="ECO:0000256" key="1">
    <source>
        <dbReference type="SAM" id="MobiDB-lite"/>
    </source>
</evidence>
<dbReference type="PANTHER" id="PTHR34666:SF7">
    <property type="match status" value="1"/>
</dbReference>
<gene>
    <name evidence="2" type="ORF">L484_016453</name>
</gene>
<protein>
    <submittedName>
        <fullName evidence="2">Uncharacterized protein</fullName>
    </submittedName>
</protein>
<dbReference type="AlphaFoldDB" id="W9R823"/>
<accession>W9R823</accession>
<proteinExistence type="predicted"/>
<feature type="compositionally biased region" description="Basic and acidic residues" evidence="1">
    <location>
        <begin position="34"/>
        <end position="46"/>
    </location>
</feature>
<reference evidence="3" key="1">
    <citation type="submission" date="2013-01" db="EMBL/GenBank/DDBJ databases">
        <title>Draft Genome Sequence of a Mulberry Tree, Morus notabilis C.K. Schneid.</title>
        <authorList>
            <person name="He N."/>
            <person name="Zhao S."/>
        </authorList>
    </citation>
    <scope>NUCLEOTIDE SEQUENCE</scope>
</reference>
<dbReference type="Proteomes" id="UP000030645">
    <property type="component" value="Unassembled WGS sequence"/>
</dbReference>
<dbReference type="EMBL" id="KE344346">
    <property type="protein sequence ID" value="EXB57400.1"/>
    <property type="molecule type" value="Genomic_DNA"/>
</dbReference>
<name>W9R823_9ROSA</name>
<keyword evidence="3" id="KW-1185">Reference proteome</keyword>
<evidence type="ECO:0000313" key="3">
    <source>
        <dbReference type="Proteomes" id="UP000030645"/>
    </source>
</evidence>